<dbReference type="EMBL" id="HG688619">
    <property type="protein sequence ID" value="CDJ35514.1"/>
    <property type="molecule type" value="Genomic_DNA"/>
</dbReference>
<accession>U6KC41</accession>
<dbReference type="InterPro" id="IPR043972">
    <property type="entry name" value="FUZ/MON1/HPS1_longin_1"/>
</dbReference>
<dbReference type="PANTHER" id="PTHR13027:SF7">
    <property type="entry name" value="VACUOLAR FUSION PROTEIN MON1 HOMOLOG"/>
    <property type="match status" value="1"/>
</dbReference>
<dbReference type="InterPro" id="IPR043971">
    <property type="entry name" value="FUZ/MON1/HPS1_longin_2"/>
</dbReference>
<dbReference type="Proteomes" id="UP000030744">
    <property type="component" value="Unassembled WGS sequence"/>
</dbReference>
<dbReference type="RefSeq" id="XP_013358092.1">
    <property type="nucleotide sequence ID" value="XM_013502638.1"/>
</dbReference>
<dbReference type="Pfam" id="PF19037">
    <property type="entry name" value="Fuz_longin_2"/>
    <property type="match status" value="1"/>
</dbReference>
<evidence type="ECO:0000313" key="3">
    <source>
        <dbReference type="EMBL" id="CDJ35514.1"/>
    </source>
</evidence>
<dbReference type="OrthoDB" id="272411at2759"/>
<name>U6KC41_9EIME</name>
<dbReference type="AlphaFoldDB" id="U6KC41"/>
<evidence type="ECO:0000259" key="1">
    <source>
        <dbReference type="Pfam" id="PF19036"/>
    </source>
</evidence>
<keyword evidence="4" id="KW-1185">Reference proteome</keyword>
<proteinExistence type="predicted"/>
<dbReference type="GO" id="GO:0016192">
    <property type="term" value="P:vesicle-mediated transport"/>
    <property type="evidence" value="ECO:0007669"/>
    <property type="project" value="InterPro"/>
</dbReference>
<dbReference type="GO" id="GO:0006623">
    <property type="term" value="P:protein targeting to vacuole"/>
    <property type="evidence" value="ECO:0007669"/>
    <property type="project" value="InterPro"/>
</dbReference>
<gene>
    <name evidence="3" type="ORF">EMH_0074680</name>
</gene>
<organism evidence="3 4">
    <name type="scientific">Eimeria mitis</name>
    <dbReference type="NCBI Taxonomy" id="44415"/>
    <lineage>
        <taxon>Eukaryota</taxon>
        <taxon>Sar</taxon>
        <taxon>Alveolata</taxon>
        <taxon>Apicomplexa</taxon>
        <taxon>Conoidasida</taxon>
        <taxon>Coccidia</taxon>
        <taxon>Eucoccidiorida</taxon>
        <taxon>Eimeriorina</taxon>
        <taxon>Eimeriidae</taxon>
        <taxon>Eimeria</taxon>
    </lineage>
</organism>
<dbReference type="PRINTS" id="PR01546">
    <property type="entry name" value="YEAST73DUF"/>
</dbReference>
<evidence type="ECO:0000313" key="4">
    <source>
        <dbReference type="Proteomes" id="UP000030744"/>
    </source>
</evidence>
<dbReference type="Pfam" id="PF19036">
    <property type="entry name" value="Fuz_longin_1"/>
    <property type="match status" value="1"/>
</dbReference>
<feature type="domain" description="FUZ/MON1/HPS1 second Longin" evidence="2">
    <location>
        <begin position="211"/>
        <end position="264"/>
    </location>
</feature>
<feature type="domain" description="FUZ/MON1/HPS1 first Longin" evidence="1">
    <location>
        <begin position="34"/>
        <end position="115"/>
    </location>
</feature>
<dbReference type="PANTHER" id="PTHR13027">
    <property type="entry name" value="SAND PROTEIN-RELATED"/>
    <property type="match status" value="1"/>
</dbReference>
<reference evidence="3" key="1">
    <citation type="submission" date="2013-10" db="EMBL/GenBank/DDBJ databases">
        <title>Genomic analysis of the causative agents of coccidiosis in chickens.</title>
        <authorList>
            <person name="Reid A.J."/>
            <person name="Blake D."/>
            <person name="Billington K."/>
            <person name="Browne H."/>
            <person name="Dunn M."/>
            <person name="Hung S."/>
            <person name="Kawahara F."/>
            <person name="Miranda-Saavedra D."/>
            <person name="Mourier T."/>
            <person name="Nagra H."/>
            <person name="Otto T.D."/>
            <person name="Rawlings N."/>
            <person name="Sanchez A."/>
            <person name="Sanders M."/>
            <person name="Subramaniam C."/>
            <person name="Tay Y."/>
            <person name="Dear P."/>
            <person name="Doerig C."/>
            <person name="Gruber A."/>
            <person name="Parkinson J."/>
            <person name="Shirley M."/>
            <person name="Wan K.L."/>
            <person name="Berriman M."/>
            <person name="Tomley F."/>
            <person name="Pain A."/>
        </authorList>
    </citation>
    <scope>NUCLEOTIDE SEQUENCE [LARGE SCALE GENOMIC DNA]</scope>
    <source>
        <strain evidence="3">Houghton</strain>
    </source>
</reference>
<evidence type="ECO:0000259" key="2">
    <source>
        <dbReference type="Pfam" id="PF19037"/>
    </source>
</evidence>
<dbReference type="GeneID" id="25381949"/>
<dbReference type="VEuPathDB" id="ToxoDB:EMH_0074680"/>
<protein>
    <submittedName>
        <fullName evidence="3">At2g28390/T1B3.9, related</fullName>
    </submittedName>
</protein>
<sequence>MLCDPIRSYGKEENLGAFAGALSAIVSKLERFRGDKPPDVVRHFRCFGGRFVFLSRGPFYLALFDRQSINNNMARAYLMLLHRQLVCILTKEVERTLLIRPSFDVRPLMGGTDGIFRGLHRHYFNSMLSVLLPILLESNCAAVAAAAPVGPGAVATSAAAEQLHQQQQQQEQQSAALSISGAFEALPLSSTMRHIATTAVKNGPTPNVLASMLLAEQRVVSLSYAKGYELSSTDVCLLTNFVSSSLALRQLESFTPLCLPSINDRQAASSSPFVVFGSLRLSPHVFVFEFHFVTAPGFLHAYVRYLTPRLAFVCLSSPADSIRFHHLANHCNKLFAMLTNTGCLAAIETSLEYAPYALPRCLWGDIALVHCALFVPSLSQYFSSAFGDDYKTDVSKQQR</sequence>
<reference evidence="3" key="2">
    <citation type="submission" date="2013-10" db="EMBL/GenBank/DDBJ databases">
        <authorList>
            <person name="Aslett M."/>
        </authorList>
    </citation>
    <scope>NUCLEOTIDE SEQUENCE [LARGE SCALE GENOMIC DNA]</scope>
    <source>
        <strain evidence="3">Houghton</strain>
    </source>
</reference>
<dbReference type="InterPro" id="IPR004353">
    <property type="entry name" value="Mon1"/>
</dbReference>